<feature type="chain" id="PRO_5047095432" evidence="1">
    <location>
        <begin position="23"/>
        <end position="220"/>
    </location>
</feature>
<dbReference type="NCBIfam" id="TIGR02595">
    <property type="entry name" value="PEP_CTERM"/>
    <property type="match status" value="1"/>
</dbReference>
<evidence type="ECO:0000256" key="1">
    <source>
        <dbReference type="SAM" id="SignalP"/>
    </source>
</evidence>
<dbReference type="RefSeq" id="WP_226750502.1">
    <property type="nucleotide sequence ID" value="NZ_JAEINI020000003.1"/>
</dbReference>
<keyword evidence="4" id="KW-1185">Reference proteome</keyword>
<gene>
    <name evidence="3" type="ORF">JAO78_006235</name>
</gene>
<keyword evidence="1" id="KW-0732">Signal</keyword>
<sequence length="220" mass="24053">MKVIKNIFCLFVFMLSSQQAMATIINLSDDDFSEQTIGFDFTFFGQTYNSVFVGSNGYLTFGSGNTDFTESVSEFLDEQARIAVWDDFNPATGGNIEVIKSATFFSAVYSNIPQFSNSDSNSFSISLFQNGLIEIMFSSLNTNDLLVGISTGGGRTGSSVDLSTRGAWNTTTSIYEQFSGNFDLNQRTLTFNTAVDVPEPSSIAILAFGLIGLMSRRLIK</sequence>
<evidence type="ECO:0000259" key="2">
    <source>
        <dbReference type="Pfam" id="PF07589"/>
    </source>
</evidence>
<evidence type="ECO:0000313" key="4">
    <source>
        <dbReference type="Proteomes" id="UP000633814"/>
    </source>
</evidence>
<evidence type="ECO:0000313" key="3">
    <source>
        <dbReference type="EMBL" id="MCB5226409.1"/>
    </source>
</evidence>
<name>A0ABS8C250_9ALTE</name>
<reference evidence="3 4" key="1">
    <citation type="submission" date="2021-10" db="EMBL/GenBank/DDBJ databases">
        <title>Alishewanella koreense sp. nov. isolated from seawater of southwestern coast in South Korea and the proposal for the reclassification of Rheinheimera perlucida and Rheinheimera tuosuensis as Arsukibacterium perlucida and Arsukibacterium tuosuensis.</title>
        <authorList>
            <person name="Kim K.H."/>
            <person name="Ruan W."/>
            <person name="Kim K.R."/>
            <person name="Baek J.H."/>
            <person name="Jeon C.O."/>
        </authorList>
    </citation>
    <scope>NUCLEOTIDE SEQUENCE [LARGE SCALE GENOMIC DNA]</scope>
    <source>
        <strain evidence="3 4">16-MA</strain>
    </source>
</reference>
<protein>
    <submittedName>
        <fullName evidence="3">PEP-CTERM sorting domain-containing protein</fullName>
    </submittedName>
</protein>
<feature type="domain" description="Ice-binding protein C-terminal" evidence="2">
    <location>
        <begin position="196"/>
        <end position="217"/>
    </location>
</feature>
<dbReference type="EMBL" id="JAEINI020000003">
    <property type="protein sequence ID" value="MCB5226409.1"/>
    <property type="molecule type" value="Genomic_DNA"/>
</dbReference>
<dbReference type="Pfam" id="PF07589">
    <property type="entry name" value="PEP-CTERM"/>
    <property type="match status" value="1"/>
</dbReference>
<comment type="caution">
    <text evidence="3">The sequence shown here is derived from an EMBL/GenBank/DDBJ whole genome shotgun (WGS) entry which is preliminary data.</text>
</comment>
<dbReference type="Proteomes" id="UP000633814">
    <property type="component" value="Unassembled WGS sequence"/>
</dbReference>
<organism evidence="3 4">
    <name type="scientific">Alishewanella maricola</name>
    <dbReference type="NCBI Taxonomy" id="2795740"/>
    <lineage>
        <taxon>Bacteria</taxon>
        <taxon>Pseudomonadati</taxon>
        <taxon>Pseudomonadota</taxon>
        <taxon>Gammaproteobacteria</taxon>
        <taxon>Alteromonadales</taxon>
        <taxon>Alteromonadaceae</taxon>
        <taxon>Alishewanella</taxon>
    </lineage>
</organism>
<proteinExistence type="predicted"/>
<accession>A0ABS8C250</accession>
<feature type="signal peptide" evidence="1">
    <location>
        <begin position="1"/>
        <end position="22"/>
    </location>
</feature>
<dbReference type="InterPro" id="IPR013424">
    <property type="entry name" value="Ice-binding_C"/>
</dbReference>